<protein>
    <submittedName>
        <fullName evidence="2">Uncharacterized protein</fullName>
    </submittedName>
</protein>
<proteinExistence type="predicted"/>
<dbReference type="Proteomes" id="UP001338125">
    <property type="component" value="Unassembled WGS sequence"/>
</dbReference>
<sequence>MEPGRQSRKVGGSGEESASRIKNELMGFSPLGAMWHRENEYQHSLSRNTGYISSGRGSEYPVEA</sequence>
<evidence type="ECO:0000313" key="2">
    <source>
        <dbReference type="EMBL" id="KAK5997793.1"/>
    </source>
</evidence>
<feature type="region of interest" description="Disordered" evidence="1">
    <location>
        <begin position="1"/>
        <end position="23"/>
    </location>
</feature>
<dbReference type="EMBL" id="JAVFKD010000001">
    <property type="protein sequence ID" value="KAK5997793.1"/>
    <property type="molecule type" value="Genomic_DNA"/>
</dbReference>
<evidence type="ECO:0000256" key="1">
    <source>
        <dbReference type="SAM" id="MobiDB-lite"/>
    </source>
</evidence>
<accession>A0ABR0T042</accession>
<gene>
    <name evidence="2" type="ORF">PT974_00154</name>
</gene>
<feature type="region of interest" description="Disordered" evidence="1">
    <location>
        <begin position="45"/>
        <end position="64"/>
    </location>
</feature>
<evidence type="ECO:0000313" key="3">
    <source>
        <dbReference type="Proteomes" id="UP001338125"/>
    </source>
</evidence>
<organism evidence="2 3">
    <name type="scientific">Cladobotryum mycophilum</name>
    <dbReference type="NCBI Taxonomy" id="491253"/>
    <lineage>
        <taxon>Eukaryota</taxon>
        <taxon>Fungi</taxon>
        <taxon>Dikarya</taxon>
        <taxon>Ascomycota</taxon>
        <taxon>Pezizomycotina</taxon>
        <taxon>Sordariomycetes</taxon>
        <taxon>Hypocreomycetidae</taxon>
        <taxon>Hypocreales</taxon>
        <taxon>Hypocreaceae</taxon>
        <taxon>Cladobotryum</taxon>
    </lineage>
</organism>
<name>A0ABR0T042_9HYPO</name>
<feature type="compositionally biased region" description="Polar residues" evidence="1">
    <location>
        <begin position="45"/>
        <end position="56"/>
    </location>
</feature>
<comment type="caution">
    <text evidence="2">The sequence shown here is derived from an EMBL/GenBank/DDBJ whole genome shotgun (WGS) entry which is preliminary data.</text>
</comment>
<reference evidence="2 3" key="1">
    <citation type="submission" date="2024-01" db="EMBL/GenBank/DDBJ databases">
        <title>Complete genome of Cladobotryum mycophilum ATHUM6906.</title>
        <authorList>
            <person name="Christinaki A.C."/>
            <person name="Myridakis A.I."/>
            <person name="Kouvelis V.N."/>
        </authorList>
    </citation>
    <scope>NUCLEOTIDE SEQUENCE [LARGE SCALE GENOMIC DNA]</scope>
    <source>
        <strain evidence="2 3">ATHUM6906</strain>
    </source>
</reference>
<keyword evidence="3" id="KW-1185">Reference proteome</keyword>